<keyword evidence="8" id="KW-1185">Reference proteome</keyword>
<evidence type="ECO:0000256" key="3">
    <source>
        <dbReference type="ARBA" id="ARBA00023125"/>
    </source>
</evidence>
<proteinExistence type="inferred from homology"/>
<evidence type="ECO:0000256" key="4">
    <source>
        <dbReference type="ARBA" id="ARBA00023163"/>
    </source>
</evidence>
<dbReference type="InterPro" id="IPR036390">
    <property type="entry name" value="WH_DNA-bd_sf"/>
</dbReference>
<sequence>MQNWDDFQLLLALKQANTVRGAAKLLAVNHGTVSRRLANLNQRYGVDVCTLIQNNLVFSEVGLRLIDAAQAMQVRFNEHQIAIDDSVKQLKQQVTLSLPPAILQFVLMDVLAEFQQQNPHVQLNINTTYALSDLDKSEADVVIRAAEQLDDYLVGHRLCPISLGFFAHKDYFAQRSGQDVSWISINAHPRPQWLHDSPFPNAPIKLTIEDLVLRHQAAAQGLGMIRGAHYIAQHFDGLVEFAPSVTSYACLWVLTHPSKQSLPNVKKLITFLRDAMRSKQHLINNVSC</sequence>
<feature type="domain" description="HTH lysR-type" evidence="5">
    <location>
        <begin position="4"/>
        <end position="49"/>
    </location>
</feature>
<dbReference type="Pfam" id="PF00126">
    <property type="entry name" value="HTH_1"/>
    <property type="match status" value="1"/>
</dbReference>
<name>A0A849VD93_9GAMM</name>
<organism evidence="7 8">
    <name type="scientific">Pseudoalteromonas caenipelagi</name>
    <dbReference type="NCBI Taxonomy" id="2726988"/>
    <lineage>
        <taxon>Bacteria</taxon>
        <taxon>Pseudomonadati</taxon>
        <taxon>Pseudomonadota</taxon>
        <taxon>Gammaproteobacteria</taxon>
        <taxon>Alteromonadales</taxon>
        <taxon>Pseudoalteromonadaceae</taxon>
        <taxon>Pseudoalteromonas</taxon>
    </lineage>
</organism>
<feature type="domain" description="LysR substrate-binding" evidence="6">
    <location>
        <begin position="89"/>
        <end position="276"/>
    </location>
</feature>
<dbReference type="InterPro" id="IPR058163">
    <property type="entry name" value="LysR-type_TF_proteobact-type"/>
</dbReference>
<dbReference type="GO" id="GO:0043565">
    <property type="term" value="F:sequence-specific DNA binding"/>
    <property type="evidence" value="ECO:0007669"/>
    <property type="project" value="TreeGrafter"/>
</dbReference>
<comment type="similarity">
    <text evidence="1">Belongs to the LysR transcriptional regulatory family.</text>
</comment>
<evidence type="ECO:0000256" key="2">
    <source>
        <dbReference type="ARBA" id="ARBA00023015"/>
    </source>
</evidence>
<dbReference type="EMBL" id="JABBPG010000001">
    <property type="protein sequence ID" value="NOU49717.1"/>
    <property type="molecule type" value="Genomic_DNA"/>
</dbReference>
<dbReference type="GO" id="GO:0003700">
    <property type="term" value="F:DNA-binding transcription factor activity"/>
    <property type="evidence" value="ECO:0007669"/>
    <property type="project" value="InterPro"/>
</dbReference>
<dbReference type="Proteomes" id="UP000586305">
    <property type="component" value="Unassembled WGS sequence"/>
</dbReference>
<comment type="caution">
    <text evidence="7">The sequence shown here is derived from an EMBL/GenBank/DDBJ whole genome shotgun (WGS) entry which is preliminary data.</text>
</comment>
<keyword evidence="4" id="KW-0804">Transcription</keyword>
<dbReference type="PANTHER" id="PTHR30537">
    <property type="entry name" value="HTH-TYPE TRANSCRIPTIONAL REGULATOR"/>
    <property type="match status" value="1"/>
</dbReference>
<dbReference type="SUPFAM" id="SSF46785">
    <property type="entry name" value="Winged helix' DNA-binding domain"/>
    <property type="match status" value="1"/>
</dbReference>
<evidence type="ECO:0000259" key="6">
    <source>
        <dbReference type="Pfam" id="PF03466"/>
    </source>
</evidence>
<evidence type="ECO:0000256" key="1">
    <source>
        <dbReference type="ARBA" id="ARBA00009437"/>
    </source>
</evidence>
<keyword evidence="3" id="KW-0238">DNA-binding</keyword>
<dbReference type="RefSeq" id="WP_171624773.1">
    <property type="nucleotide sequence ID" value="NZ_JABBPG010000001.1"/>
</dbReference>
<dbReference type="GO" id="GO:0006351">
    <property type="term" value="P:DNA-templated transcription"/>
    <property type="evidence" value="ECO:0007669"/>
    <property type="project" value="TreeGrafter"/>
</dbReference>
<gene>
    <name evidence="7" type="ORF">HG263_04100</name>
</gene>
<evidence type="ECO:0000259" key="5">
    <source>
        <dbReference type="Pfam" id="PF00126"/>
    </source>
</evidence>
<keyword evidence="2" id="KW-0805">Transcription regulation</keyword>
<dbReference type="InterPro" id="IPR000847">
    <property type="entry name" value="LysR_HTH_N"/>
</dbReference>
<reference evidence="7 8" key="1">
    <citation type="submission" date="2020-04" db="EMBL/GenBank/DDBJ databases">
        <title>Pseudoalteromonas caenipelagi sp. nov., isolated from a tidal flat.</title>
        <authorList>
            <person name="Park S."/>
            <person name="Yoon J.-H."/>
        </authorList>
    </citation>
    <scope>NUCLEOTIDE SEQUENCE [LARGE SCALE GENOMIC DNA]</scope>
    <source>
        <strain evidence="7 8">JBTF-M23</strain>
    </source>
</reference>
<dbReference type="PANTHER" id="PTHR30537:SF3">
    <property type="entry name" value="TRANSCRIPTIONAL REGULATORY PROTEIN"/>
    <property type="match status" value="1"/>
</dbReference>
<dbReference type="InterPro" id="IPR036388">
    <property type="entry name" value="WH-like_DNA-bd_sf"/>
</dbReference>
<dbReference type="Gene3D" id="1.10.10.10">
    <property type="entry name" value="Winged helix-like DNA-binding domain superfamily/Winged helix DNA-binding domain"/>
    <property type="match status" value="1"/>
</dbReference>
<dbReference type="InterPro" id="IPR005119">
    <property type="entry name" value="LysR_subst-bd"/>
</dbReference>
<dbReference type="SUPFAM" id="SSF53850">
    <property type="entry name" value="Periplasmic binding protein-like II"/>
    <property type="match status" value="1"/>
</dbReference>
<evidence type="ECO:0000313" key="7">
    <source>
        <dbReference type="EMBL" id="NOU49717.1"/>
    </source>
</evidence>
<dbReference type="Pfam" id="PF03466">
    <property type="entry name" value="LysR_substrate"/>
    <property type="match status" value="1"/>
</dbReference>
<dbReference type="AlphaFoldDB" id="A0A849VD93"/>
<evidence type="ECO:0000313" key="8">
    <source>
        <dbReference type="Proteomes" id="UP000586305"/>
    </source>
</evidence>
<protein>
    <submittedName>
        <fullName evidence="7">LysR family transcriptional regulator</fullName>
    </submittedName>
</protein>
<accession>A0A849VD93</accession>
<dbReference type="Gene3D" id="3.40.190.290">
    <property type="match status" value="1"/>
</dbReference>